<dbReference type="EMBL" id="JADULK010000012">
    <property type="protein sequence ID" value="MBH1931850.1"/>
    <property type="molecule type" value="Genomic_DNA"/>
</dbReference>
<feature type="domain" description="TauD/TfdA-like" evidence="6">
    <location>
        <begin position="4"/>
        <end position="261"/>
    </location>
</feature>
<dbReference type="Proteomes" id="UP000624159">
    <property type="component" value="Unassembled WGS sequence"/>
</dbReference>
<keyword evidence="3 8" id="KW-0223">Dioxygenase</keyword>
<keyword evidence="4 8" id="KW-0560">Oxidoreductase</keyword>
<dbReference type="PANTHER" id="PTHR30468:SF1">
    <property type="entry name" value="ALPHA-KETOGLUTARATE-DEPENDENT SULFONATE DIOXYGENASE"/>
    <property type="match status" value="1"/>
</dbReference>
<dbReference type="SUPFAM" id="SSF51197">
    <property type="entry name" value="Clavaminate synthase-like"/>
    <property type="match status" value="1"/>
</dbReference>
<dbReference type="Pfam" id="PF02668">
    <property type="entry name" value="TauD"/>
    <property type="match status" value="1"/>
</dbReference>
<dbReference type="PANTHER" id="PTHR30468">
    <property type="entry name" value="ALPHA-KETOGLUTARATE-DEPENDENT SULFONATE DIOXYGENASE"/>
    <property type="match status" value="1"/>
</dbReference>
<keyword evidence="2" id="KW-0479">Metal-binding</keyword>
<protein>
    <submittedName>
        <fullName evidence="8">Alpha-ketoglutarate-dependent taurine dioxygenase</fullName>
        <ecNumber evidence="8">1.14.11.17</ecNumber>
    </submittedName>
    <submittedName>
        <fullName evidence="7">TauD/TfdA family dioxygenase</fullName>
    </submittedName>
</protein>
<dbReference type="Proteomes" id="UP000281904">
    <property type="component" value="Chromosome"/>
</dbReference>
<dbReference type="EC" id="1.14.11.17" evidence="8"/>
<dbReference type="InterPro" id="IPR003819">
    <property type="entry name" value="TauD/TfdA-like"/>
</dbReference>
<dbReference type="GO" id="GO:0000908">
    <property type="term" value="F:taurine dioxygenase activity"/>
    <property type="evidence" value="ECO:0007669"/>
    <property type="project" value="UniProtKB-EC"/>
</dbReference>
<evidence type="ECO:0000313" key="10">
    <source>
        <dbReference type="Proteomes" id="UP000281904"/>
    </source>
</evidence>
<accession>A0A448S4K2</accession>
<evidence type="ECO:0000313" key="12">
    <source>
        <dbReference type="Proteomes" id="UP000624159"/>
    </source>
</evidence>
<evidence type="ECO:0000256" key="4">
    <source>
        <dbReference type="ARBA" id="ARBA00023002"/>
    </source>
</evidence>
<proteinExistence type="inferred from homology"/>
<evidence type="ECO:0000313" key="8">
    <source>
        <dbReference type="EMBL" id="VEI62653.1"/>
    </source>
</evidence>
<gene>
    <name evidence="8" type="primary">tauD_1</name>
    <name evidence="7" type="ORF">I5U13_19515</name>
    <name evidence="8" type="ORF">NCTC10036_01229</name>
    <name evidence="9" type="ORF">NCTC12971_00373</name>
</gene>
<keyword evidence="12" id="KW-1185">Reference proteome</keyword>
<dbReference type="InterPro" id="IPR042098">
    <property type="entry name" value="TauD-like_sf"/>
</dbReference>
<evidence type="ECO:0000313" key="7">
    <source>
        <dbReference type="EMBL" id="MBH1931850.1"/>
    </source>
</evidence>
<reference evidence="8 10" key="1">
    <citation type="submission" date="2018-12" db="EMBL/GenBank/DDBJ databases">
        <authorList>
            <consortium name="Pathogen Informatics"/>
        </authorList>
    </citation>
    <scope>NUCLEOTIDE SEQUENCE [LARGE SCALE GENOMIC DNA]</scope>
    <source>
        <strain evidence="8 10">NCTC10036</strain>
        <strain evidence="9 11">NCTC12971</strain>
    </source>
</reference>
<dbReference type="GO" id="GO:0046872">
    <property type="term" value="F:metal ion binding"/>
    <property type="evidence" value="ECO:0007669"/>
    <property type="project" value="UniProtKB-KW"/>
</dbReference>
<dbReference type="EMBL" id="LR590463">
    <property type="protein sequence ID" value="VTP59923.1"/>
    <property type="molecule type" value="Genomic_DNA"/>
</dbReference>
<dbReference type="Proteomes" id="UP000307968">
    <property type="component" value="Chromosome"/>
</dbReference>
<dbReference type="Gene3D" id="3.60.130.10">
    <property type="entry name" value="Clavaminate synthase-like"/>
    <property type="match status" value="1"/>
</dbReference>
<name>A0A448S4K2_SERRU</name>
<evidence type="ECO:0000313" key="11">
    <source>
        <dbReference type="Proteomes" id="UP000307968"/>
    </source>
</evidence>
<keyword evidence="5" id="KW-0408">Iron</keyword>
<sequence length="267" mass="30568">MDLSPLNPSFGLEIKNIDLRNLAQEGIARLKEYLYEKKLLVIREQHLNHDAYLAFAEKLGSIAKYPFSDGIPGYPQIVQIKKNPEQTKNFSGMWHVDSTYLDAPPDITMLSAEVTPPLGGDTVFSNTTLAFDKLSEKFQQLLVNLECNYISDLHDQDRTKHLLANNEKRTFKAIHPAIKKHPITQKSSIYVNQEHTHSFVGMSREESLPVIDYLTGFIKNSEFTLRVSWQKGTIVLWDNRAVQHHAVNDYTGHLRIMHRITLNDSLV</sequence>
<evidence type="ECO:0000256" key="2">
    <source>
        <dbReference type="ARBA" id="ARBA00022723"/>
    </source>
</evidence>
<reference evidence="7 12" key="2">
    <citation type="submission" date="2020-11" db="EMBL/GenBank/DDBJ databases">
        <title>Enhanced detection system for hospital associated transmission using whole genome sequencing surveillance.</title>
        <authorList>
            <person name="Harrison L.H."/>
            <person name="Van Tyne D."/>
            <person name="Marsh J.W."/>
            <person name="Griffith M.P."/>
            <person name="Snyder D.J."/>
            <person name="Cooper V.S."/>
            <person name="Mustapha M."/>
        </authorList>
    </citation>
    <scope>NUCLEOTIDE SEQUENCE [LARGE SCALE GENOMIC DNA]</scope>
    <source>
        <strain evidence="7 12">SER00230</strain>
    </source>
</reference>
<dbReference type="GO" id="GO:0005737">
    <property type="term" value="C:cytoplasm"/>
    <property type="evidence" value="ECO:0007669"/>
    <property type="project" value="TreeGrafter"/>
</dbReference>
<dbReference type="AlphaFoldDB" id="A0A448S4K2"/>
<organism evidence="8 10">
    <name type="scientific">Serratia rubidaea</name>
    <name type="common">Serratia marinorubra</name>
    <dbReference type="NCBI Taxonomy" id="61652"/>
    <lineage>
        <taxon>Bacteria</taxon>
        <taxon>Pseudomonadati</taxon>
        <taxon>Pseudomonadota</taxon>
        <taxon>Gammaproteobacteria</taxon>
        <taxon>Enterobacterales</taxon>
        <taxon>Yersiniaceae</taxon>
        <taxon>Serratia</taxon>
    </lineage>
</organism>
<dbReference type="InterPro" id="IPR051323">
    <property type="entry name" value="AtsK-like"/>
</dbReference>
<evidence type="ECO:0000259" key="6">
    <source>
        <dbReference type="Pfam" id="PF02668"/>
    </source>
</evidence>
<dbReference type="RefSeq" id="WP_062779129.1">
    <property type="nucleotide sequence ID" value="NZ_CAMIPJ010000002.1"/>
</dbReference>
<evidence type="ECO:0000313" key="9">
    <source>
        <dbReference type="EMBL" id="VTP59923.1"/>
    </source>
</evidence>
<evidence type="ECO:0000256" key="1">
    <source>
        <dbReference type="ARBA" id="ARBA00005896"/>
    </source>
</evidence>
<evidence type="ECO:0000256" key="3">
    <source>
        <dbReference type="ARBA" id="ARBA00022964"/>
    </source>
</evidence>
<evidence type="ECO:0000256" key="5">
    <source>
        <dbReference type="ARBA" id="ARBA00023004"/>
    </source>
</evidence>
<dbReference type="GeneID" id="61763815"/>
<dbReference type="EMBL" id="LR134493">
    <property type="protein sequence ID" value="VEI62653.1"/>
    <property type="molecule type" value="Genomic_DNA"/>
</dbReference>
<comment type="similarity">
    <text evidence="1">Belongs to the TfdA dioxygenase family.</text>
</comment>